<feature type="domain" description="Reverse transcriptase RNase H-like" evidence="9">
    <location>
        <begin position="422"/>
        <end position="487"/>
    </location>
</feature>
<gene>
    <name evidence="10" type="ORF">PACLA_8A017201</name>
</gene>
<dbReference type="InterPro" id="IPR010998">
    <property type="entry name" value="Integrase_recombinase_N"/>
</dbReference>
<dbReference type="Gene3D" id="3.10.10.10">
    <property type="entry name" value="HIV Type 1 Reverse Transcriptase, subunit A, domain 1"/>
    <property type="match status" value="1"/>
</dbReference>
<proteinExistence type="predicted"/>
<feature type="region of interest" description="Disordered" evidence="8">
    <location>
        <begin position="52"/>
        <end position="119"/>
    </location>
</feature>
<feature type="compositionally biased region" description="Polar residues" evidence="8">
    <location>
        <begin position="641"/>
        <end position="652"/>
    </location>
</feature>
<dbReference type="GO" id="GO:0003964">
    <property type="term" value="F:RNA-directed DNA polymerase activity"/>
    <property type="evidence" value="ECO:0007669"/>
    <property type="project" value="UniProtKB-KW"/>
</dbReference>
<keyword evidence="6" id="KW-0695">RNA-directed DNA polymerase</keyword>
<feature type="compositionally biased region" description="Basic and acidic residues" evidence="8">
    <location>
        <begin position="1"/>
        <end position="18"/>
    </location>
</feature>
<dbReference type="AlphaFoldDB" id="A0A7D9I7H9"/>
<dbReference type="PANTHER" id="PTHR33050:SF7">
    <property type="entry name" value="RIBONUCLEASE H"/>
    <property type="match status" value="1"/>
</dbReference>
<dbReference type="CDD" id="cd09275">
    <property type="entry name" value="RNase_HI_RT_DIRS1"/>
    <property type="match status" value="1"/>
</dbReference>
<evidence type="ECO:0000256" key="6">
    <source>
        <dbReference type="ARBA" id="ARBA00022918"/>
    </source>
</evidence>
<dbReference type="InterPro" id="IPR043502">
    <property type="entry name" value="DNA/RNA_pol_sf"/>
</dbReference>
<feature type="region of interest" description="Disordered" evidence="8">
    <location>
        <begin position="1"/>
        <end position="27"/>
    </location>
</feature>
<evidence type="ECO:0000313" key="11">
    <source>
        <dbReference type="Proteomes" id="UP001152795"/>
    </source>
</evidence>
<keyword evidence="3" id="KW-0540">Nuclease</keyword>
<evidence type="ECO:0000256" key="2">
    <source>
        <dbReference type="ARBA" id="ARBA00022695"/>
    </source>
</evidence>
<evidence type="ECO:0000256" key="3">
    <source>
        <dbReference type="ARBA" id="ARBA00022722"/>
    </source>
</evidence>
<dbReference type="GO" id="GO:0016787">
    <property type="term" value="F:hydrolase activity"/>
    <property type="evidence" value="ECO:0007669"/>
    <property type="project" value="UniProtKB-KW"/>
</dbReference>
<evidence type="ECO:0000256" key="7">
    <source>
        <dbReference type="ARBA" id="ARBA00023125"/>
    </source>
</evidence>
<evidence type="ECO:0000256" key="4">
    <source>
        <dbReference type="ARBA" id="ARBA00022759"/>
    </source>
</evidence>
<protein>
    <submittedName>
        <fullName evidence="10">Pre-mRNA-splicing factor cwc-26</fullName>
    </submittedName>
</protein>
<keyword evidence="2" id="KW-0548">Nucleotidyltransferase</keyword>
<dbReference type="SUPFAM" id="SSF56672">
    <property type="entry name" value="DNA/RNA polymerases"/>
    <property type="match status" value="1"/>
</dbReference>
<name>A0A7D9I7H9_PARCT</name>
<evidence type="ECO:0000259" key="9">
    <source>
        <dbReference type="Pfam" id="PF17917"/>
    </source>
</evidence>
<feature type="region of interest" description="Disordered" evidence="8">
    <location>
        <begin position="616"/>
        <end position="652"/>
    </location>
</feature>
<comment type="caution">
    <text evidence="10">The sequence shown here is derived from an EMBL/GenBank/DDBJ whole genome shotgun (WGS) entry which is preliminary data.</text>
</comment>
<dbReference type="EMBL" id="CACRXK020003802">
    <property type="protein sequence ID" value="CAB4000303.1"/>
    <property type="molecule type" value="Genomic_DNA"/>
</dbReference>
<feature type="compositionally biased region" description="Low complexity" evidence="8">
    <location>
        <begin position="621"/>
        <end position="632"/>
    </location>
</feature>
<dbReference type="OrthoDB" id="2897838at2759"/>
<dbReference type="GO" id="GO:0003677">
    <property type="term" value="F:DNA binding"/>
    <property type="evidence" value="ECO:0007669"/>
    <property type="project" value="UniProtKB-KW"/>
</dbReference>
<accession>A0A7D9I7H9</accession>
<evidence type="ECO:0000256" key="1">
    <source>
        <dbReference type="ARBA" id="ARBA00022679"/>
    </source>
</evidence>
<organism evidence="10 11">
    <name type="scientific">Paramuricea clavata</name>
    <name type="common">Red gorgonian</name>
    <name type="synonym">Violescent sea-whip</name>
    <dbReference type="NCBI Taxonomy" id="317549"/>
    <lineage>
        <taxon>Eukaryota</taxon>
        <taxon>Metazoa</taxon>
        <taxon>Cnidaria</taxon>
        <taxon>Anthozoa</taxon>
        <taxon>Octocorallia</taxon>
        <taxon>Malacalcyonacea</taxon>
        <taxon>Plexauridae</taxon>
        <taxon>Paramuricea</taxon>
    </lineage>
</organism>
<keyword evidence="1" id="KW-0808">Transferase</keyword>
<feature type="compositionally biased region" description="Acidic residues" evidence="8">
    <location>
        <begin position="106"/>
        <end position="119"/>
    </location>
</feature>
<dbReference type="Proteomes" id="UP001152795">
    <property type="component" value="Unassembled WGS sequence"/>
</dbReference>
<keyword evidence="7" id="KW-0238">DNA-binding</keyword>
<evidence type="ECO:0000256" key="5">
    <source>
        <dbReference type="ARBA" id="ARBA00022801"/>
    </source>
</evidence>
<evidence type="ECO:0000313" key="10">
    <source>
        <dbReference type="EMBL" id="CAB4000303.1"/>
    </source>
</evidence>
<reference evidence="10" key="1">
    <citation type="submission" date="2020-04" db="EMBL/GenBank/DDBJ databases">
        <authorList>
            <person name="Alioto T."/>
            <person name="Alioto T."/>
            <person name="Gomez Garrido J."/>
        </authorList>
    </citation>
    <scope>NUCLEOTIDE SEQUENCE</scope>
    <source>
        <strain evidence="10">A484AB</strain>
    </source>
</reference>
<dbReference type="Gene3D" id="1.10.150.130">
    <property type="match status" value="1"/>
</dbReference>
<dbReference type="Pfam" id="PF17917">
    <property type="entry name" value="RT_RNaseH"/>
    <property type="match status" value="1"/>
</dbReference>
<keyword evidence="5" id="KW-0378">Hydrolase</keyword>
<keyword evidence="11" id="KW-1185">Reference proteome</keyword>
<sequence length="768" mass="84990">MAGKDETEIENELLKGDDLSTTEDDDPTIKNVLRSIDAHMATLANNMSNMSQEIRKIKQTPTATAKQDSRAVESAESLTLSSKKRRSSDQEGSDVDALIDDHPSEQETESAETKDGDEEDAFLTTLALEYSADDKTSGPVSTQLADIVNPEIWSRISNTGQRQDLKLVAIQKTLLAVGTALTQSAQLLMKARHEGGENNTMNEVLTLQVDALALLGHTNYDLSLRRRETMKPSSNIKEYASLCSSQTSVTSMLFGDELQSKLNAIRAPQPALVEQQIPQSSEKAGRGQQVQQEVTAIDEDIITHLSKVKILDIVSGQRIEFDTTPLQNCPRLLSKCTEAEQAVIRAEIVKLLHKAVIVRAQHEPGEFISPIFVRSKKDGTSRRILNLKDLNQHVEYHHFKMETLIDTIRDSYNVVSHGQPAIVLTTDASSTGWGCTLGETRTGGNWTKDEAQHHLNYLELLAVFLSLKTFANSLAGKHVKVMIDNMTALSDINHMGTSKSDLRNALSKSMWLWCRARHIWLTAVHIPGVENVEADHQFRITNTSAEWSLNKQIFNDAISRLGVTPDIDLFASRINYQIEPYVSFHPDPGAIANFIESPGGTVHCCCGKRKMANTDMEVKTNESTNSSTNTITETKDDTDPPEQSGNNTSTVSASRANNLPLVWKFLEEQGISAGASNIIVQSWRQGTAKQYRSYLQKWELYCNKRKIDPIHPTISDGINFLSSLFESGVGCSAMNTARSALSSFLLLPGNVSMVLIHLQHDSLKVYSN</sequence>
<dbReference type="InterPro" id="IPR041373">
    <property type="entry name" value="RT_RNaseH"/>
</dbReference>
<dbReference type="InterPro" id="IPR052055">
    <property type="entry name" value="Hepadnavirus_pol/RT"/>
</dbReference>
<dbReference type="GO" id="GO:0004519">
    <property type="term" value="F:endonuclease activity"/>
    <property type="evidence" value="ECO:0007669"/>
    <property type="project" value="UniProtKB-KW"/>
</dbReference>
<dbReference type="PANTHER" id="PTHR33050">
    <property type="entry name" value="REVERSE TRANSCRIPTASE DOMAIN-CONTAINING PROTEIN"/>
    <property type="match status" value="1"/>
</dbReference>
<evidence type="ECO:0000256" key="8">
    <source>
        <dbReference type="SAM" id="MobiDB-lite"/>
    </source>
</evidence>
<keyword evidence="4" id="KW-0255">Endonuclease</keyword>